<accession>A0AAV5SIA0</accession>
<name>A0AAV5SIA0_9BILA</name>
<protein>
    <recommendedName>
        <fullName evidence="3">CUB domain-containing protein</fullName>
    </recommendedName>
</protein>
<evidence type="ECO:0000313" key="1">
    <source>
        <dbReference type="EMBL" id="GMS82803.1"/>
    </source>
</evidence>
<reference evidence="1" key="1">
    <citation type="submission" date="2023-10" db="EMBL/GenBank/DDBJ databases">
        <title>Genome assembly of Pristionchus species.</title>
        <authorList>
            <person name="Yoshida K."/>
            <person name="Sommer R.J."/>
        </authorList>
    </citation>
    <scope>NUCLEOTIDE SEQUENCE</scope>
    <source>
        <strain evidence="1">RS0144</strain>
    </source>
</reference>
<evidence type="ECO:0008006" key="3">
    <source>
        <dbReference type="Google" id="ProtNLM"/>
    </source>
</evidence>
<sequence>LIAALVARAAVAADAQCFCINPVQFTSKSTSKMFFQQPAVGGVNDGKTCSRNCTFTASLDKDDPAYSLQIDILINKLGDGTISISGMNGSLSTINKNTPTGTVMNQLSYGASITLVFTESASNLGEFMIAVQKVAGRAAPPVVTTTTTARPPPTTPYVPKFTHNPLLVANDVMLVFDLSSPDIQKYQKFAKDMIYELSIKPKSPSAKEPEECGPGSRLSVVGLTALSGFDNLYGPYWTTSQVQADGNIGSFVQISSGHFYFKPVEDKYIYGFDRKSPDNVFTNCKNRGKIFILHTSTSPIEYNNDQPDKVGLEVDFVDNGVHQIVAYYNMTATDKKYYELYDKTANNSNAWNFFEITGGNNDVENFFNSFLVDSKEPMTCQPTSKELEVVITNDSPEPAIVSIPPYYNAKKGDGTGNWDTVKHYCNFQETTVHIIKDQSLVDPAHPDSKTKLCVKVFFDLETGKDFVSIFTGDPNHPSLQEEVARFTGRDSASFELPDALGSIVFSSDEKNVYDGFRAEITRAVNGYC</sequence>
<evidence type="ECO:0000313" key="2">
    <source>
        <dbReference type="Proteomes" id="UP001432027"/>
    </source>
</evidence>
<dbReference type="AlphaFoldDB" id="A0AAV5SIA0"/>
<dbReference type="PANTHER" id="PTHR21690:SF2">
    <property type="entry name" value="CUB DOMAIN-CONTAINING PROTEIN-RELATED"/>
    <property type="match status" value="1"/>
</dbReference>
<dbReference type="EMBL" id="BTSX01000002">
    <property type="protein sequence ID" value="GMS82803.1"/>
    <property type="molecule type" value="Genomic_DNA"/>
</dbReference>
<comment type="caution">
    <text evidence="1">The sequence shown here is derived from an EMBL/GenBank/DDBJ whole genome shotgun (WGS) entry which is preliminary data.</text>
</comment>
<feature type="non-terminal residue" evidence="1">
    <location>
        <position position="1"/>
    </location>
</feature>
<keyword evidence="2" id="KW-1185">Reference proteome</keyword>
<dbReference type="PANTHER" id="PTHR21690">
    <property type="entry name" value="CUB DOMAIN-CONTAINING PROTEIN-RELATED"/>
    <property type="match status" value="1"/>
</dbReference>
<dbReference type="Proteomes" id="UP001432027">
    <property type="component" value="Unassembled WGS sequence"/>
</dbReference>
<proteinExistence type="predicted"/>
<organism evidence="1 2">
    <name type="scientific">Pristionchus entomophagus</name>
    <dbReference type="NCBI Taxonomy" id="358040"/>
    <lineage>
        <taxon>Eukaryota</taxon>
        <taxon>Metazoa</taxon>
        <taxon>Ecdysozoa</taxon>
        <taxon>Nematoda</taxon>
        <taxon>Chromadorea</taxon>
        <taxon>Rhabditida</taxon>
        <taxon>Rhabditina</taxon>
        <taxon>Diplogasteromorpha</taxon>
        <taxon>Diplogasteroidea</taxon>
        <taxon>Neodiplogasteridae</taxon>
        <taxon>Pristionchus</taxon>
    </lineage>
</organism>
<gene>
    <name evidence="1" type="ORF">PENTCL1PPCAC_4978</name>
</gene>